<proteinExistence type="inferred from homology"/>
<dbReference type="PANTHER" id="PTHR33711:SF10">
    <property type="entry name" value="INTRADIOL RING-CLEAVAGE DIOXYGENASES DOMAIN-CONTAINING PROTEIN"/>
    <property type="match status" value="1"/>
</dbReference>
<evidence type="ECO:0000259" key="4">
    <source>
        <dbReference type="PROSITE" id="PS50948"/>
    </source>
</evidence>
<dbReference type="AlphaFoldDB" id="A0A6U5ENR7"/>
<feature type="domain" description="Apple" evidence="4">
    <location>
        <begin position="235"/>
        <end position="323"/>
    </location>
</feature>
<dbReference type="EMBL" id="HBFR01009343">
    <property type="protein sequence ID" value="CAD8879602.1"/>
    <property type="molecule type" value="Transcribed_RNA"/>
</dbReference>
<organism evidence="5">
    <name type="scientific">Corethron hystrix</name>
    <dbReference type="NCBI Taxonomy" id="216773"/>
    <lineage>
        <taxon>Eukaryota</taxon>
        <taxon>Sar</taxon>
        <taxon>Stramenopiles</taxon>
        <taxon>Ochrophyta</taxon>
        <taxon>Bacillariophyta</taxon>
        <taxon>Coscinodiscophyceae</taxon>
        <taxon>Corethrophycidae</taxon>
        <taxon>Corethrales</taxon>
        <taxon>Corethraceae</taxon>
        <taxon>Corethron</taxon>
    </lineage>
</organism>
<dbReference type="InterPro" id="IPR050770">
    <property type="entry name" value="Intradiol_RC_Dioxygenase"/>
</dbReference>
<dbReference type="InterPro" id="IPR000627">
    <property type="entry name" value="Intradiol_dOase_C"/>
</dbReference>
<dbReference type="GO" id="GO:0016702">
    <property type="term" value="F:oxidoreductase activity, acting on single donors with incorporation of molecular oxygen, incorporation of two atoms of oxygen"/>
    <property type="evidence" value="ECO:0007669"/>
    <property type="project" value="InterPro"/>
</dbReference>
<name>A0A6U5ENR7_9STRA</name>
<evidence type="ECO:0000256" key="3">
    <source>
        <dbReference type="ARBA" id="ARBA00023002"/>
    </source>
</evidence>
<sequence length="326" mass="37075">MRLIQYFKKCTVTSMFFCGACASQPPFREVDIVDASGDKRPFVDGRNRKVSQVFTSRDLAVAEGDKNLFFYGKVKDDLGDFLVGANVQFWQTDVMGVYDHSGDPQDIDPNFQYYGTATTDEKGSFVFKIHRPGIYGWRPTHIHYKVFYGDEKKVLLTSQFYFSDENLNYSELQTLKIKNTKDFDGKKSWKTTKSIVIDMGRGGNLPITPRDMEGPFYPEIDFMRYDNDLTVPIGCQEEAWASPRELITKKAATCEGISKEAPIASLPVKNIKKCEKLCKKKTDCLGFHFSKKPEKKCELYRSRPTLVKSKSKSVTCGRAKGLCTMS</sequence>
<evidence type="ECO:0000313" key="5">
    <source>
        <dbReference type="EMBL" id="CAD8879601.1"/>
    </source>
</evidence>
<dbReference type="Gene3D" id="2.60.130.10">
    <property type="entry name" value="Aromatic compound dioxygenase"/>
    <property type="match status" value="1"/>
</dbReference>
<reference evidence="5" key="1">
    <citation type="submission" date="2021-01" db="EMBL/GenBank/DDBJ databases">
        <authorList>
            <person name="Corre E."/>
            <person name="Pelletier E."/>
            <person name="Niang G."/>
            <person name="Scheremetjew M."/>
            <person name="Finn R."/>
            <person name="Kale V."/>
            <person name="Holt S."/>
            <person name="Cochrane G."/>
            <person name="Meng A."/>
            <person name="Brown T."/>
            <person name="Cohen L."/>
        </authorList>
    </citation>
    <scope>NUCLEOTIDE SEQUENCE</scope>
    <source>
        <strain evidence="5">308</strain>
    </source>
</reference>
<dbReference type="PANTHER" id="PTHR33711">
    <property type="entry name" value="DIOXYGENASE, PUTATIVE (AFU_ORTHOLOGUE AFUA_2G02910)-RELATED"/>
    <property type="match status" value="1"/>
</dbReference>
<dbReference type="InterPro" id="IPR003609">
    <property type="entry name" value="Pan_app"/>
</dbReference>
<dbReference type="Pfam" id="PF00775">
    <property type="entry name" value="Dioxygenase_C"/>
    <property type="match status" value="1"/>
</dbReference>
<protein>
    <recommendedName>
        <fullName evidence="4">Apple domain-containing protein</fullName>
    </recommendedName>
</protein>
<dbReference type="PROSITE" id="PS50948">
    <property type="entry name" value="PAN"/>
    <property type="match status" value="1"/>
</dbReference>
<dbReference type="Pfam" id="PF00024">
    <property type="entry name" value="PAN_1"/>
    <property type="match status" value="1"/>
</dbReference>
<dbReference type="Gene3D" id="3.50.4.10">
    <property type="entry name" value="Hepatocyte Growth Factor"/>
    <property type="match status" value="1"/>
</dbReference>
<evidence type="ECO:0000256" key="1">
    <source>
        <dbReference type="ARBA" id="ARBA00007825"/>
    </source>
</evidence>
<evidence type="ECO:0000256" key="2">
    <source>
        <dbReference type="ARBA" id="ARBA00022964"/>
    </source>
</evidence>
<evidence type="ECO:0000313" key="6">
    <source>
        <dbReference type="EMBL" id="CAD8879602.1"/>
    </source>
</evidence>
<keyword evidence="2" id="KW-0223">Dioxygenase</keyword>
<dbReference type="GO" id="GO:0008199">
    <property type="term" value="F:ferric iron binding"/>
    <property type="evidence" value="ECO:0007669"/>
    <property type="project" value="InterPro"/>
</dbReference>
<gene>
    <name evidence="5" type="ORF">CHYS00102_LOCUS6785</name>
    <name evidence="6" type="ORF">CHYS00102_LOCUS6786</name>
</gene>
<keyword evidence="3" id="KW-0560">Oxidoreductase</keyword>
<dbReference type="InterPro" id="IPR015889">
    <property type="entry name" value="Intradiol_dOase_core"/>
</dbReference>
<dbReference type="EMBL" id="HBFR01009342">
    <property type="protein sequence ID" value="CAD8879601.1"/>
    <property type="molecule type" value="Transcribed_RNA"/>
</dbReference>
<dbReference type="CDD" id="cd00421">
    <property type="entry name" value="intradiol_dioxygenase"/>
    <property type="match status" value="1"/>
</dbReference>
<accession>A0A6U5ENR7</accession>
<dbReference type="SUPFAM" id="SSF49482">
    <property type="entry name" value="Aromatic compound dioxygenase"/>
    <property type="match status" value="1"/>
</dbReference>
<comment type="similarity">
    <text evidence="1">Belongs to the intradiol ring-cleavage dioxygenase family.</text>
</comment>